<organism evidence="4 5">
    <name type="scientific">Varroa destructor</name>
    <name type="common">Honeybee mite</name>
    <dbReference type="NCBI Taxonomy" id="109461"/>
    <lineage>
        <taxon>Eukaryota</taxon>
        <taxon>Metazoa</taxon>
        <taxon>Ecdysozoa</taxon>
        <taxon>Arthropoda</taxon>
        <taxon>Chelicerata</taxon>
        <taxon>Arachnida</taxon>
        <taxon>Acari</taxon>
        <taxon>Parasitiformes</taxon>
        <taxon>Mesostigmata</taxon>
        <taxon>Gamasina</taxon>
        <taxon>Dermanyssoidea</taxon>
        <taxon>Varroidae</taxon>
        <taxon>Varroa</taxon>
    </lineage>
</organism>
<feature type="repeat" description="WD" evidence="1">
    <location>
        <begin position="3123"/>
        <end position="3156"/>
    </location>
</feature>
<feature type="repeat" description="WD" evidence="1">
    <location>
        <begin position="3259"/>
        <end position="3292"/>
    </location>
</feature>
<dbReference type="FunCoup" id="A0A7M7K948">
    <property type="interactions" value="783"/>
</dbReference>
<reference evidence="4" key="1">
    <citation type="submission" date="2021-01" db="UniProtKB">
        <authorList>
            <consortium name="EnsemblMetazoa"/>
        </authorList>
    </citation>
    <scope>IDENTIFICATION</scope>
</reference>
<dbReference type="InterPro" id="IPR052208">
    <property type="entry name" value="DmX-like/RAVE_component"/>
</dbReference>
<sequence>MNLHQVLTGAVNPGDYCYSVGSVEGVPFTVYAAGCNIVILSSELERVQIIAGVCHGNVQVTSLDCSNDVGKIAAAYAKKISIFEPSPLLNNNSAHKLDYRWVETASVDIGCPVKVISWNISATRLLVATESNLELWNYLPKDETAEGVKFTMGAEDDEPISDSSPWLKSWQIATSSSVHFLKFANDGTMFATAGRNDRLAKVWYETCDANGDKKPQQKLFNFVYLPHPRAVTALSWRHTSKYMPRGCVANMLVTSCKDSICRLWSQTLLPEDGLINLSQIEAFANQQPKVQRHKNKIMSKLKHIKSLSEHKAKHGGGSLPVGTTPAGTNDTTGIIANGAPVETMPSLPSSFSINDFHNFALQGSGVAPGVHFHLAASINAESDIPLVPAMRSDEDRADDAGGHFVLHWLNNKEICFSRGAEKLLHDLSVKAFQEAIRKQQEAEEAERNKPEPAEEALPADEVMSDRSPTAHSKDDKISHSESTASNGSNEKHGPAPINVPKDADHCLGEALESKLEALLKQWHKTSDLLFSVHPIDGSFLVWIVDYLDESLPGAFRQPQVSFNSRISNAIALGDAATMSQNISLYLPTAGLDLKTVLRGLGALESTPGGDATKDLMLQAKEWTCTPTVSMISKHSNGSLNLWYLTFKDEESLTHVLSVTHSNKRVCGHRFRINDITCHPVLPLLLTTSHHNSPQTTLSPTSECVSGRNGGFCSELILWKVESVGPLSKSGGISELARINSLHLSAFSNVAWIPTLLPSSTLGTVSNSPSACFVASDGTRLRVYQALIDARSLLAELVMARKRQQQAIDTMSVSSAASSLSLHDGPGGQRTHVQQLLEGFNIVSLQSTARPGCIIELDAIADAVADWQHTQLLHVFQETLILGVCGDGSMQFMRLGRSFKAYIELQHSAIFREPFYLVVIEKKDRKSVIHMWKLTIASTHNVNDSANQRQHPDGHSLSEMIKEDLAVTNNRNNLKQDLPDTNPFVTSNDTKDSCHSSRSSTPDRSEHSLLHASPLKIVTEKLCEHELPLPDGVEIVHAEPAAGHLSSSNIYPACLSPYLICTACSDGKTRFWRCAQDEKNDGSKSFQWTEWRMVLNTTESAIDVDGSPLAVSAAYSGRVAVAFKLGSSFTRPTKGNTDERYVNLAVAIYECESTGGSEWVLEDTIRFRNVQLPRVYCGRGTDDVDLTSIYDANLRSRVQMDHIVQKLAESSSKSDLSRMLSVPSYATLQTLKKSIIEQGNQCVLVQKSLMQLDWVSSEDGSHILTVALGPKVMLYAPVSYDIAQCNAAPSSTNASAGTGFHRPLLKQRSSMAPQMESSRLRWMQIRGLELHTADGLPALPMQLSWVRDGILVVGMDNEMHVYSQWKSHKRALAEDYVVHKNTEETFSDPTYTKRCLHEDDLMSRVQETQLRMGSSANLTRNASLQVVANAAKIGLDKAQATAGGQTGGASNIGAGGQLIKELLPDFGLFETSRLACPVLPQYHPKQLMELLAFGKIKRVKAILAHLVRCLRKGTGQEEREALSQDSWSKSRTYSLAAPSGTTPQASPGAGDNVFTEEVHLDYVEITSIPPLPLYKLLEADTQVLSQEQAKDQKGKATSGTNGEHKRNVRQTDDYSMLFDDATDNFNTLNEDSSGRIRTHSASERTNRNPNHFDTQQANILTQVLTHCSLPGLSNLDQVHLLALADSVASFQSNITERFSQNVTVSITKHESHHTEVNVEAATEALDDSGLRYLLATRHHTYLMRCLPLSERASLQKQGLAPHSIVWAFHSETQDELIQLVLNQNNLKWTDLKDLGVGWWCKNNASLKRLIERVAKSAFQSQQNPLDASFYYMALKKKNILTGLFRSVSDKKMTEFFQNNFNEDRWRRAALKNAYALLGKQKFKHAAAFFLLANDLKSAVQVCLNNLDDLQLAMILVRLYDGGEVATYPDTLKPTVYNSVLGCNEKGEDYHASQAHPDPFIRSMAYWILKRYEDALSTLLQTDIGCSHPAYREPTAGEGKDQTGGSDPAVFNFYLYLRTHPFVVRRNLARLMKDRRQSRAIMLSGFNSVANGADNQGADTITPLERRLFFTTAHTYFRAGCPPLALEVLSRLPNCQLDSESTDVFTSKEDVSSFPIEKEEKAEDFDWSMPVVSQKADAFDWSQPVSQKAEQYGWSQPEPQNVDAFDWSQPVLNKVGGRAEDFDWSQPVSNEQQRSGQLNGTSHDRKASQSSENEKSVGEAAAYRKGSEVIDIMAQQLKFIACLKIMMEELSTLATGLEVDGGLLRFQLYVWLEKCVAALRQLCHYGANEGSDQLVGRVEASEAGEALPEAVKLRDVLLQDKKDFEDKIDRAARRKHWLKANEALLRTLLSYSALHGAHGGGLAAVRMELNLLLQELQQTRTPQALLASPLPVPTSLPLLAASVASNKTVVADPVRHVQSLAHDILLTITQDLSLQLPQRGELTKVMVLRDLCLSLSACIYQALCDSDKLPTRRGPRSTVDEDGGPQAAVLGGALHGSLSLLAPQTRERLSSASASDLLPTSAPSKWPGVPSLRALMARDRDDDAPKLHTLLCEAFVAVYLSLTVHALATRDSQVLFRLVSHKMTEEMWAALFGGGAEKVLKVHLAGVVTAAMSSVAFQNKASTHGAVNAQNMSATGDSGQDSSILDAINRQRLKWNMKILPQFAAEKAPTSPSTADRNEARPAYKEVFVAPTQSIAARLLSKPHLEENLQPVDYDSSENIEEDEIEDDWKEDVFDDKSADSKSQQGRDNKANKPAQGESVEEQFSWGILSLSVLKLVLRNVVRFLETAGVDFNDLPVASPLSHAALKALQHWYNIQRDQLDKGPKAADLLPNMVVDNFVHSGPAIHKYKVLLELDNTPFQHGTNAAALRGVRRLWNYLVRQDDCQEYFIKYIFSPPKRLPLMLADSGVEDEDENTAIRPIRVIHKDQESISAFCVNRGSASTSVITVATPKDMQELDISGLLDDVGWLDNEAEFDILNRSHDATGAGGSEYLVIEHPIDRQLLGPAANTVGSHVTTPLAPLPSNSIISSVHSHGKSNINLKNLHFAGSQHPQFCEFVLSRSRLMVKTKVAAPNGRPSVELKKHKVDSVRRLASHPSANLYLSGGQDGAVQLWEWGHSSAVCALRLPGTRAKVTSVSFNPQGNKLGVTDGDGFISLWQVGVARNDQNPFFTTQCHSKQASEFAFAGSSSLLATGGQSSDGKNVCLWDTLLPQRKAMIGSFHCHEHGCSALLYAPHSGLLISAGKKGDIAIIDVRQRVLQHKFQAHDSAVKCLSLDPNEEFFVSGSADGDIKIWSLPAYAMQYSFKGEHSKNSLFRSMASGVTHLYVDEQIRLFSCGADGSLKLRQLPKKDSNVVQLAPY</sequence>
<feature type="compositionally biased region" description="Basic and acidic residues" evidence="2">
    <location>
        <begin position="2200"/>
        <end position="2215"/>
    </location>
</feature>
<protein>
    <recommendedName>
        <fullName evidence="3">RAVE complex protein Rav1 C-terminal domain-containing protein</fullName>
    </recommendedName>
</protein>
<feature type="repeat" description="WD" evidence="1">
    <location>
        <begin position="3084"/>
        <end position="3111"/>
    </location>
</feature>
<feature type="compositionally biased region" description="Basic and acidic residues" evidence="2">
    <location>
        <begin position="2729"/>
        <end position="2749"/>
    </location>
</feature>
<dbReference type="SMART" id="SM00320">
    <property type="entry name" value="WD40"/>
    <property type="match status" value="10"/>
</dbReference>
<dbReference type="Pfam" id="PF12234">
    <property type="entry name" value="Rav1p_C"/>
    <property type="match status" value="1"/>
</dbReference>
<dbReference type="GO" id="GO:0007035">
    <property type="term" value="P:vacuolar acidification"/>
    <property type="evidence" value="ECO:0007669"/>
    <property type="project" value="TreeGrafter"/>
</dbReference>
<feature type="region of interest" description="Disordered" evidence="2">
    <location>
        <begin position="1585"/>
        <end position="1610"/>
    </location>
</feature>
<dbReference type="Pfam" id="PF00400">
    <property type="entry name" value="WD40"/>
    <property type="match status" value="3"/>
</dbReference>
<evidence type="ECO:0000256" key="2">
    <source>
        <dbReference type="SAM" id="MobiDB-lite"/>
    </source>
</evidence>
<evidence type="ECO:0000313" key="5">
    <source>
        <dbReference type="Proteomes" id="UP000594260"/>
    </source>
</evidence>
<feature type="compositionally biased region" description="Basic and acidic residues" evidence="2">
    <location>
        <begin position="438"/>
        <end position="452"/>
    </location>
</feature>
<dbReference type="CTD" id="31557"/>
<feature type="region of interest" description="Disordered" evidence="2">
    <location>
        <begin position="2708"/>
        <end position="2756"/>
    </location>
</feature>
<feature type="compositionally biased region" description="Basic and acidic residues" evidence="2">
    <location>
        <begin position="1601"/>
        <end position="1610"/>
    </location>
</feature>
<evidence type="ECO:0000313" key="4">
    <source>
        <dbReference type="EnsemblMetazoa" id="XP_022662940"/>
    </source>
</evidence>
<feature type="domain" description="RAVE complex protein Rav1 C-terminal" evidence="3">
    <location>
        <begin position="1716"/>
        <end position="2021"/>
    </location>
</feature>
<dbReference type="PANTHER" id="PTHR13950:SF9">
    <property type="entry name" value="RABCONNECTIN-3A"/>
    <property type="match status" value="1"/>
</dbReference>
<evidence type="ECO:0000256" key="1">
    <source>
        <dbReference type="PROSITE-ProRule" id="PRU00221"/>
    </source>
</evidence>
<dbReference type="Gene3D" id="2.130.10.10">
    <property type="entry name" value="YVTN repeat-like/Quinoprotein amine dehydrogenase"/>
    <property type="match status" value="3"/>
</dbReference>
<dbReference type="InterPro" id="IPR001680">
    <property type="entry name" value="WD40_rpt"/>
</dbReference>
<dbReference type="FunFam" id="2.130.10.10:FF:000651">
    <property type="entry name" value="RaBConnectin related"/>
    <property type="match status" value="1"/>
</dbReference>
<accession>A0A7M7K948</accession>
<keyword evidence="5" id="KW-1185">Reference proteome</keyword>
<dbReference type="PROSITE" id="PS50294">
    <property type="entry name" value="WD_REPEATS_REGION"/>
    <property type="match status" value="1"/>
</dbReference>
<dbReference type="InParanoid" id="A0A7M7K948"/>
<feature type="region of interest" description="Disordered" evidence="2">
    <location>
        <begin position="1624"/>
        <end position="1650"/>
    </location>
</feature>
<dbReference type="PROSITE" id="PS50082">
    <property type="entry name" value="WD_REPEATS_2"/>
    <property type="match status" value="3"/>
</dbReference>
<dbReference type="InterPro" id="IPR015943">
    <property type="entry name" value="WD40/YVTN_repeat-like_dom_sf"/>
</dbReference>
<feature type="compositionally biased region" description="Acidic residues" evidence="2">
    <location>
        <begin position="2713"/>
        <end position="2728"/>
    </location>
</feature>
<name>A0A7M7K948_VARDE</name>
<dbReference type="OMA" id="AENGNTC"/>
<feature type="region of interest" description="Disordered" evidence="2">
    <location>
        <begin position="2180"/>
        <end position="2216"/>
    </location>
</feature>
<proteinExistence type="predicted"/>
<dbReference type="OrthoDB" id="6492967at2759"/>
<dbReference type="SUPFAM" id="SSF50978">
    <property type="entry name" value="WD40 repeat-like"/>
    <property type="match status" value="2"/>
</dbReference>
<dbReference type="PANTHER" id="PTHR13950">
    <property type="entry name" value="RABCONNECTIN-RELATED"/>
    <property type="match status" value="1"/>
</dbReference>
<keyword evidence="1" id="KW-0853">WD repeat</keyword>
<dbReference type="GeneID" id="111251037"/>
<feature type="compositionally biased region" description="Polar residues" evidence="2">
    <location>
        <begin position="1522"/>
        <end position="1544"/>
    </location>
</feature>
<evidence type="ECO:0000259" key="3">
    <source>
        <dbReference type="Pfam" id="PF12234"/>
    </source>
</evidence>
<dbReference type="RefSeq" id="XP_022662940.1">
    <property type="nucleotide sequence ID" value="XM_022807205.1"/>
</dbReference>
<dbReference type="Proteomes" id="UP000594260">
    <property type="component" value="Unplaced"/>
</dbReference>
<dbReference type="GO" id="GO:0043291">
    <property type="term" value="C:RAVE complex"/>
    <property type="evidence" value="ECO:0007669"/>
    <property type="project" value="TreeGrafter"/>
</dbReference>
<feature type="compositionally biased region" description="Polar residues" evidence="2">
    <location>
        <begin position="2184"/>
        <end position="2199"/>
    </location>
</feature>
<dbReference type="InterPro" id="IPR022033">
    <property type="entry name" value="Rav1p_C"/>
</dbReference>
<feature type="region of interest" description="Disordered" evidence="2">
    <location>
        <begin position="971"/>
        <end position="1007"/>
    </location>
</feature>
<dbReference type="KEGG" id="vde:111251037"/>
<dbReference type="EnsemblMetazoa" id="XM_022807205">
    <property type="protein sequence ID" value="XP_022662940"/>
    <property type="gene ID" value="LOC111251037"/>
</dbReference>
<dbReference type="InterPro" id="IPR036322">
    <property type="entry name" value="WD40_repeat_dom_sf"/>
</dbReference>
<feature type="compositionally biased region" description="Basic and acidic residues" evidence="2">
    <location>
        <begin position="988"/>
        <end position="1007"/>
    </location>
</feature>
<feature type="region of interest" description="Disordered" evidence="2">
    <location>
        <begin position="438"/>
        <end position="501"/>
    </location>
</feature>
<feature type="region of interest" description="Disordered" evidence="2">
    <location>
        <begin position="1513"/>
        <end position="1551"/>
    </location>
</feature>